<evidence type="ECO:0000259" key="5">
    <source>
        <dbReference type="SMART" id="SM00363"/>
    </source>
</evidence>
<dbReference type="PROSITE" id="PS50889">
    <property type="entry name" value="S4"/>
    <property type="match status" value="1"/>
</dbReference>
<feature type="compositionally biased region" description="Pro residues" evidence="4">
    <location>
        <begin position="185"/>
        <end position="197"/>
    </location>
</feature>
<dbReference type="InterPro" id="IPR002877">
    <property type="entry name" value="RNA_MeTrfase_FtsJ_dom"/>
</dbReference>
<evidence type="ECO:0000256" key="4">
    <source>
        <dbReference type="SAM" id="MobiDB-lite"/>
    </source>
</evidence>
<name>V8CA06_9HELI</name>
<dbReference type="RefSeq" id="WP_023928103.1">
    <property type="nucleotide sequence ID" value="NZ_KI669454.1"/>
</dbReference>
<protein>
    <recommendedName>
        <fullName evidence="5">RNA-binding S4 domain-containing protein</fullName>
    </recommendedName>
</protein>
<comment type="similarity">
    <text evidence="2">Belongs to the TlyA family.</text>
</comment>
<dbReference type="Pfam" id="PF01728">
    <property type="entry name" value="FtsJ"/>
    <property type="match status" value="1"/>
</dbReference>
<feature type="domain" description="RNA-binding S4" evidence="5">
    <location>
        <begin position="1"/>
        <end position="69"/>
    </location>
</feature>
<dbReference type="Gene3D" id="3.40.50.150">
    <property type="entry name" value="Vaccinia Virus protein VP39"/>
    <property type="match status" value="1"/>
</dbReference>
<organism evidence="6 7">
    <name type="scientific">Helicobacter macacae MIT 99-5501</name>
    <dbReference type="NCBI Taxonomy" id="1357400"/>
    <lineage>
        <taxon>Bacteria</taxon>
        <taxon>Pseudomonadati</taxon>
        <taxon>Campylobacterota</taxon>
        <taxon>Epsilonproteobacteria</taxon>
        <taxon>Campylobacterales</taxon>
        <taxon>Helicobacteraceae</taxon>
        <taxon>Helicobacter</taxon>
    </lineage>
</organism>
<dbReference type="Proteomes" id="UP000018731">
    <property type="component" value="Unassembled WGS sequence"/>
</dbReference>
<gene>
    <name evidence="6" type="ORF">HMPREF2086_01361</name>
</gene>
<reference evidence="6 7" key="1">
    <citation type="journal article" date="2014" name="Genome Announc.">
        <title>Draft genome sequences of six enterohepatic helicobacter species isolated from humans and one from rhesus macaques.</title>
        <authorList>
            <person name="Shen Z."/>
            <person name="Sheh A."/>
            <person name="Young S.K."/>
            <person name="Abouelliel A."/>
            <person name="Ward D.V."/>
            <person name="Earl A.M."/>
            <person name="Fox J.G."/>
        </authorList>
    </citation>
    <scope>NUCLEOTIDE SEQUENCE [LARGE SCALE GENOMIC DNA]</scope>
    <source>
        <strain evidence="6 7">MIT 99-5501</strain>
    </source>
</reference>
<dbReference type="CDD" id="cd00165">
    <property type="entry name" value="S4"/>
    <property type="match status" value="1"/>
</dbReference>
<dbReference type="PATRIC" id="fig|1357400.3.peg.1825"/>
<dbReference type="STRING" id="1357400.HMPREF2086_01361"/>
<dbReference type="SUPFAM" id="SSF53335">
    <property type="entry name" value="S-adenosyl-L-methionine-dependent methyltransferases"/>
    <property type="match status" value="1"/>
</dbReference>
<dbReference type="GO" id="GO:0032259">
    <property type="term" value="P:methylation"/>
    <property type="evidence" value="ECO:0007669"/>
    <property type="project" value="InterPro"/>
</dbReference>
<evidence type="ECO:0000313" key="6">
    <source>
        <dbReference type="EMBL" id="ETD23556.1"/>
    </source>
</evidence>
<dbReference type="Pfam" id="PF01479">
    <property type="entry name" value="S4"/>
    <property type="match status" value="1"/>
</dbReference>
<dbReference type="eggNOG" id="COG1189">
    <property type="taxonomic scope" value="Bacteria"/>
</dbReference>
<dbReference type="PANTHER" id="PTHR32319">
    <property type="entry name" value="BACTERIAL HEMOLYSIN-LIKE PROTEIN"/>
    <property type="match status" value="1"/>
</dbReference>
<dbReference type="InterPro" id="IPR047048">
    <property type="entry name" value="TlyA"/>
</dbReference>
<dbReference type="HOGENOM" id="CLU_058015_1_0_7"/>
<keyword evidence="1 3" id="KW-0694">RNA-binding</keyword>
<dbReference type="GO" id="GO:0008168">
    <property type="term" value="F:methyltransferase activity"/>
    <property type="evidence" value="ECO:0007669"/>
    <property type="project" value="InterPro"/>
</dbReference>
<keyword evidence="7" id="KW-1185">Reference proteome</keyword>
<dbReference type="InterPro" id="IPR002942">
    <property type="entry name" value="S4_RNA-bd"/>
</dbReference>
<dbReference type="InterPro" id="IPR029063">
    <property type="entry name" value="SAM-dependent_MTases_sf"/>
</dbReference>
<proteinExistence type="inferred from homology"/>
<dbReference type="OrthoDB" id="9784736at2"/>
<comment type="caution">
    <text evidence="6">The sequence shown here is derived from an EMBL/GenBank/DDBJ whole genome shotgun (WGS) entry which is preliminary data.</text>
</comment>
<dbReference type="SUPFAM" id="SSF55174">
    <property type="entry name" value="Alpha-L RNA-binding motif"/>
    <property type="match status" value="1"/>
</dbReference>
<accession>V8CA06</accession>
<sequence length="311" mass="34650">MRLDIALVKGGVFDSRQKASEAIKAGFVRLDNSTITKPAFIVDKDLDLSSHLVVAKDSAYVSRAAFKLKGFLEDLGVDRDFGAGKIAVDIGASRGGFSQILLEFGFSRVVCVDVGSNQLHSKLKSHPRIEAFENCDVREFAKRYEVKYNDGQCDESHKQCTKQESKRQSLDFEANEATQRNLTPPIQPKSAPQPQPAPTSLSLPTLLTQTKSTKPFDLLVCDVSFIGLGKIFDSLEVLSDEMILLYKPQFEVGTQAKRNKKGVLKEQNLIEENLAGFREMLIQRGFCIRHSAKSHIKGKQGNAEFFVHIQR</sequence>
<dbReference type="Gene3D" id="3.10.290.10">
    <property type="entry name" value="RNA-binding S4 domain"/>
    <property type="match status" value="1"/>
</dbReference>
<evidence type="ECO:0000256" key="2">
    <source>
        <dbReference type="ARBA" id="ARBA00029460"/>
    </source>
</evidence>
<dbReference type="AlphaFoldDB" id="V8CA06"/>
<dbReference type="GO" id="GO:0003723">
    <property type="term" value="F:RNA binding"/>
    <property type="evidence" value="ECO:0007669"/>
    <property type="project" value="UniProtKB-KW"/>
</dbReference>
<feature type="region of interest" description="Disordered" evidence="4">
    <location>
        <begin position="180"/>
        <end position="202"/>
    </location>
</feature>
<dbReference type="InterPro" id="IPR036986">
    <property type="entry name" value="S4_RNA-bd_sf"/>
</dbReference>
<evidence type="ECO:0000256" key="1">
    <source>
        <dbReference type="ARBA" id="ARBA00022884"/>
    </source>
</evidence>
<dbReference type="SMART" id="SM00363">
    <property type="entry name" value="S4"/>
    <property type="match status" value="1"/>
</dbReference>
<evidence type="ECO:0000256" key="3">
    <source>
        <dbReference type="PROSITE-ProRule" id="PRU00182"/>
    </source>
</evidence>
<dbReference type="PANTHER" id="PTHR32319:SF0">
    <property type="entry name" value="BACTERIAL HEMOLYSIN-LIKE PROTEIN"/>
    <property type="match status" value="1"/>
</dbReference>
<evidence type="ECO:0000313" key="7">
    <source>
        <dbReference type="Proteomes" id="UP000018731"/>
    </source>
</evidence>
<dbReference type="EMBL" id="AZJI01000005">
    <property type="protein sequence ID" value="ETD23556.1"/>
    <property type="molecule type" value="Genomic_DNA"/>
</dbReference>